<dbReference type="PROSITE" id="PS00041">
    <property type="entry name" value="HTH_ARAC_FAMILY_1"/>
    <property type="match status" value="1"/>
</dbReference>
<dbReference type="SMART" id="SM00342">
    <property type="entry name" value="HTH_ARAC"/>
    <property type="match status" value="1"/>
</dbReference>
<dbReference type="PANTHER" id="PTHR43280">
    <property type="entry name" value="ARAC-FAMILY TRANSCRIPTIONAL REGULATOR"/>
    <property type="match status" value="1"/>
</dbReference>
<feature type="transmembrane region" description="Helical" evidence="4">
    <location>
        <begin position="61"/>
        <end position="80"/>
    </location>
</feature>
<evidence type="ECO:0000256" key="4">
    <source>
        <dbReference type="SAM" id="Phobius"/>
    </source>
</evidence>
<reference evidence="6" key="1">
    <citation type="submission" date="2018-06" db="EMBL/GenBank/DDBJ databases">
        <authorList>
            <person name="Zhirakovskaya E."/>
        </authorList>
    </citation>
    <scope>NUCLEOTIDE SEQUENCE</scope>
</reference>
<protein>
    <recommendedName>
        <fullName evidence="5">HTH araC/xylS-type domain-containing protein</fullName>
    </recommendedName>
</protein>
<keyword evidence="4" id="KW-0812">Transmembrane</keyword>
<keyword evidence="4" id="KW-1133">Transmembrane helix</keyword>
<feature type="domain" description="HTH araC/xylS-type" evidence="5">
    <location>
        <begin position="236"/>
        <end position="341"/>
    </location>
</feature>
<dbReference type="PANTHER" id="PTHR43280:SF29">
    <property type="entry name" value="ARAC-FAMILY TRANSCRIPTIONAL REGULATOR"/>
    <property type="match status" value="1"/>
</dbReference>
<feature type="non-terminal residue" evidence="6">
    <location>
        <position position="342"/>
    </location>
</feature>
<evidence type="ECO:0000256" key="3">
    <source>
        <dbReference type="ARBA" id="ARBA00023163"/>
    </source>
</evidence>
<evidence type="ECO:0000256" key="1">
    <source>
        <dbReference type="ARBA" id="ARBA00023015"/>
    </source>
</evidence>
<organism evidence="6">
    <name type="scientific">hydrothermal vent metagenome</name>
    <dbReference type="NCBI Taxonomy" id="652676"/>
    <lineage>
        <taxon>unclassified sequences</taxon>
        <taxon>metagenomes</taxon>
        <taxon>ecological metagenomes</taxon>
    </lineage>
</organism>
<sequence length="342" mass="38638">MLLVDVLLRFASLTITALLVILLVRDAWKFTPARYAVAFFITSMAYSLTSAPEMLRLPSPLYEAALLVAVPSMGLVWWMARSILEDDFKLGPLEWGVMAVASAFKLGWALQDMGITPPAHSFRYIGTYVLSFLLYGHILWVALSGFRNDLVEARRGIRVWLVLVVALSGAATTIVELLGFSNATESIVNHAASLPIMLWAILWLTKLQTEKVFYQLAGDEPTSELNIQPKEAPTYRRLIEVMETEMAYKDYRLTIQSLAKRVEAPEHQLRALINRTMGYRNFSAFLNRYRINFAKSLLADPEQIRLPILTIAMDSGFQTLSTFNRAFKAMEGETPSMFRARV</sequence>
<dbReference type="InterPro" id="IPR009057">
    <property type="entry name" value="Homeodomain-like_sf"/>
</dbReference>
<evidence type="ECO:0000256" key="2">
    <source>
        <dbReference type="ARBA" id="ARBA00023125"/>
    </source>
</evidence>
<proteinExistence type="predicted"/>
<keyword evidence="4" id="KW-0472">Membrane</keyword>
<keyword evidence="3" id="KW-0804">Transcription</keyword>
<feature type="transmembrane region" description="Helical" evidence="4">
    <location>
        <begin position="6"/>
        <end position="24"/>
    </location>
</feature>
<dbReference type="GO" id="GO:0003700">
    <property type="term" value="F:DNA-binding transcription factor activity"/>
    <property type="evidence" value="ECO:0007669"/>
    <property type="project" value="InterPro"/>
</dbReference>
<evidence type="ECO:0000259" key="5">
    <source>
        <dbReference type="PROSITE" id="PS01124"/>
    </source>
</evidence>
<feature type="transmembrane region" description="Helical" evidence="4">
    <location>
        <begin position="36"/>
        <end position="55"/>
    </location>
</feature>
<feature type="transmembrane region" description="Helical" evidence="4">
    <location>
        <begin position="122"/>
        <end position="146"/>
    </location>
</feature>
<name>A0A3B0SYH3_9ZZZZ</name>
<dbReference type="SUPFAM" id="SSF46689">
    <property type="entry name" value="Homeodomain-like"/>
    <property type="match status" value="1"/>
</dbReference>
<dbReference type="Gene3D" id="1.10.10.60">
    <property type="entry name" value="Homeodomain-like"/>
    <property type="match status" value="1"/>
</dbReference>
<gene>
    <name evidence="6" type="ORF">MNBD_ALPHA05-1661</name>
</gene>
<feature type="transmembrane region" description="Helical" evidence="4">
    <location>
        <begin position="158"/>
        <end position="181"/>
    </location>
</feature>
<dbReference type="GO" id="GO:0043565">
    <property type="term" value="F:sequence-specific DNA binding"/>
    <property type="evidence" value="ECO:0007669"/>
    <property type="project" value="InterPro"/>
</dbReference>
<dbReference type="InterPro" id="IPR018062">
    <property type="entry name" value="HTH_AraC-typ_CS"/>
</dbReference>
<keyword evidence="1" id="KW-0805">Transcription regulation</keyword>
<evidence type="ECO:0000313" key="6">
    <source>
        <dbReference type="EMBL" id="VAW06137.1"/>
    </source>
</evidence>
<accession>A0A3B0SYH3</accession>
<keyword evidence="2" id="KW-0238">DNA-binding</keyword>
<feature type="transmembrane region" description="Helical" evidence="4">
    <location>
        <begin position="187"/>
        <end position="205"/>
    </location>
</feature>
<dbReference type="InterPro" id="IPR018060">
    <property type="entry name" value="HTH_AraC"/>
</dbReference>
<dbReference type="EMBL" id="UOEH01000503">
    <property type="protein sequence ID" value="VAW06137.1"/>
    <property type="molecule type" value="Genomic_DNA"/>
</dbReference>
<dbReference type="Pfam" id="PF12833">
    <property type="entry name" value="HTH_18"/>
    <property type="match status" value="1"/>
</dbReference>
<dbReference type="AlphaFoldDB" id="A0A3B0SYH3"/>
<dbReference type="PROSITE" id="PS01124">
    <property type="entry name" value="HTH_ARAC_FAMILY_2"/>
    <property type="match status" value="1"/>
</dbReference>